<dbReference type="EMBL" id="MNPJ01000023">
    <property type="protein sequence ID" value="OQS53972.1"/>
    <property type="molecule type" value="Genomic_DNA"/>
</dbReference>
<evidence type="ECO:0000256" key="1">
    <source>
        <dbReference type="SAM" id="MobiDB-lite"/>
    </source>
</evidence>
<feature type="compositionally biased region" description="Basic and acidic residues" evidence="1">
    <location>
        <begin position="161"/>
        <end position="173"/>
    </location>
</feature>
<reference evidence="3 4" key="1">
    <citation type="journal article" date="2017" name="Environ. Microbiol.">
        <title>Decay of the glycolytic pathway and adaptation to intranuclear parasitism within Enterocytozoonidae microsporidia.</title>
        <authorList>
            <person name="Wiredu Boakye D."/>
            <person name="Jaroenlak P."/>
            <person name="Prachumwat A."/>
            <person name="Williams T.A."/>
            <person name="Bateman K.S."/>
            <person name="Itsathitphaisarn O."/>
            <person name="Sritunyalucksana K."/>
            <person name="Paszkiewicz K.H."/>
            <person name="Moore K.A."/>
            <person name="Stentiford G.D."/>
            <person name="Williams B.A."/>
        </authorList>
    </citation>
    <scope>NUCLEOTIDE SEQUENCE [LARGE SCALE GENOMIC DNA]</scope>
    <source>
        <strain evidence="3 4">TH1</strain>
    </source>
</reference>
<dbReference type="Proteomes" id="UP000192758">
    <property type="component" value="Unassembled WGS sequence"/>
</dbReference>
<feature type="signal peptide" evidence="2">
    <location>
        <begin position="1"/>
        <end position="24"/>
    </location>
</feature>
<evidence type="ECO:0000256" key="2">
    <source>
        <dbReference type="SAM" id="SignalP"/>
    </source>
</evidence>
<feature type="chain" id="PRO_5013161976" evidence="2">
    <location>
        <begin position="25"/>
        <end position="199"/>
    </location>
</feature>
<organism evidence="3 4">
    <name type="scientific">Ecytonucleospora hepatopenaei</name>
    <dbReference type="NCBI Taxonomy" id="646526"/>
    <lineage>
        <taxon>Eukaryota</taxon>
        <taxon>Fungi</taxon>
        <taxon>Fungi incertae sedis</taxon>
        <taxon>Microsporidia</taxon>
        <taxon>Enterocytozoonidae</taxon>
        <taxon>Ecytonucleospora</taxon>
    </lineage>
</organism>
<dbReference type="OrthoDB" id="10468749at2759"/>
<evidence type="ECO:0000313" key="4">
    <source>
        <dbReference type="Proteomes" id="UP000192758"/>
    </source>
</evidence>
<dbReference type="VEuPathDB" id="MicrosporidiaDB:EHP00_1803"/>
<accession>A0A1W0E431</accession>
<proteinExistence type="predicted"/>
<dbReference type="AlphaFoldDB" id="A0A1W0E431"/>
<keyword evidence="2" id="KW-0732">Signal</keyword>
<gene>
    <name evidence="3" type="ORF">EHP00_1803</name>
</gene>
<keyword evidence="4" id="KW-1185">Reference proteome</keyword>
<comment type="caution">
    <text evidence="3">The sequence shown here is derived from an EMBL/GenBank/DDBJ whole genome shotgun (WGS) entry which is preliminary data.</text>
</comment>
<name>A0A1W0E431_9MICR</name>
<sequence>MKIKNVTLFVIMLNAYSFMKLMLAVEVQGEQKPTKETLMQALQPSEQNPALLDADKGQLLPVSILTTLVAGDGQDDYNQMPPWFGSYALNQAVTSDAPNDEKYNLMTSTAVSMFPGWTADPNNSVGKHHLVCELQQAGQCPEGYQKVYVDNLRPRSLDELKSLLSKKDQERLNGKSNKKGKVSNATPTDKTEAPKEDEE</sequence>
<protein>
    <submittedName>
        <fullName evidence="3">Uncharacterized protein</fullName>
    </submittedName>
</protein>
<feature type="compositionally biased region" description="Basic and acidic residues" evidence="1">
    <location>
        <begin position="189"/>
        <end position="199"/>
    </location>
</feature>
<feature type="region of interest" description="Disordered" evidence="1">
    <location>
        <begin position="161"/>
        <end position="199"/>
    </location>
</feature>
<evidence type="ECO:0000313" key="3">
    <source>
        <dbReference type="EMBL" id="OQS53972.1"/>
    </source>
</evidence>